<dbReference type="EMBL" id="JAKKPZ010000050">
    <property type="protein sequence ID" value="KAI1706118.1"/>
    <property type="molecule type" value="Genomic_DNA"/>
</dbReference>
<accession>A0AAD4R301</accession>
<keyword evidence="4" id="KW-1185">Reference proteome</keyword>
<dbReference type="InterPro" id="IPR016181">
    <property type="entry name" value="Acyl_CoA_acyltransferase"/>
</dbReference>
<sequence>MEFSTRSKNTFKKRDRADWLPLNILENHIEDRKRKDPSSQGDKPKPGSSHGSGNPGCTGRNCEKSSKPCTAYKNVDKEKPTQSNAGKLTRNIPRFTRVARIHTWRAGRPRETRPPRFAQCTMKRCSTHRQCQRISAGHRLKRTPNQCRFCGYNLAWNKKTCGHFKEGSDRWIPNILIEENDGAGVLRIPDFTEEPEPAGQLHYERDQDPNGRKFMRFNYIEVKERYQNRSMGKALVKSFIENVVMKNHRDLNLVKLEVGDHERNAKAKRLYERFGFSRDQFEGNPWEYHMNLDVRRYQPAPQVSVPRDKKL</sequence>
<dbReference type="AlphaFoldDB" id="A0AAD4R301"/>
<proteinExistence type="predicted"/>
<dbReference type="Pfam" id="PF00583">
    <property type="entry name" value="Acetyltransf_1"/>
    <property type="match status" value="1"/>
</dbReference>
<reference evidence="3" key="1">
    <citation type="submission" date="2022-01" db="EMBL/GenBank/DDBJ databases">
        <title>Genome Sequence Resource for Two Populations of Ditylenchus destructor, the Migratory Endoparasitic Phytonematode.</title>
        <authorList>
            <person name="Zhang H."/>
            <person name="Lin R."/>
            <person name="Xie B."/>
        </authorList>
    </citation>
    <scope>NUCLEOTIDE SEQUENCE</scope>
    <source>
        <strain evidence="3">BazhouSP</strain>
    </source>
</reference>
<feature type="compositionally biased region" description="Basic and acidic residues" evidence="1">
    <location>
        <begin position="27"/>
        <end position="45"/>
    </location>
</feature>
<evidence type="ECO:0000313" key="3">
    <source>
        <dbReference type="EMBL" id="KAI1706118.1"/>
    </source>
</evidence>
<dbReference type="PROSITE" id="PS51186">
    <property type="entry name" value="GNAT"/>
    <property type="match status" value="1"/>
</dbReference>
<organism evidence="3 4">
    <name type="scientific">Ditylenchus destructor</name>
    <dbReference type="NCBI Taxonomy" id="166010"/>
    <lineage>
        <taxon>Eukaryota</taxon>
        <taxon>Metazoa</taxon>
        <taxon>Ecdysozoa</taxon>
        <taxon>Nematoda</taxon>
        <taxon>Chromadorea</taxon>
        <taxon>Rhabditida</taxon>
        <taxon>Tylenchina</taxon>
        <taxon>Tylenchomorpha</taxon>
        <taxon>Sphaerularioidea</taxon>
        <taxon>Anguinidae</taxon>
        <taxon>Anguininae</taxon>
        <taxon>Ditylenchus</taxon>
    </lineage>
</organism>
<evidence type="ECO:0000313" key="4">
    <source>
        <dbReference type="Proteomes" id="UP001201812"/>
    </source>
</evidence>
<evidence type="ECO:0000256" key="1">
    <source>
        <dbReference type="SAM" id="MobiDB-lite"/>
    </source>
</evidence>
<dbReference type="InterPro" id="IPR000182">
    <property type="entry name" value="GNAT_dom"/>
</dbReference>
<feature type="domain" description="N-acetyltransferase" evidence="2">
    <location>
        <begin position="193"/>
        <end position="295"/>
    </location>
</feature>
<feature type="region of interest" description="Disordered" evidence="1">
    <location>
        <begin position="1"/>
        <end position="65"/>
    </location>
</feature>
<protein>
    <recommendedName>
        <fullName evidence="2">N-acetyltransferase domain-containing protein</fullName>
    </recommendedName>
</protein>
<evidence type="ECO:0000259" key="2">
    <source>
        <dbReference type="PROSITE" id="PS51186"/>
    </source>
</evidence>
<gene>
    <name evidence="3" type="ORF">DdX_13158</name>
</gene>
<comment type="caution">
    <text evidence="3">The sequence shown here is derived from an EMBL/GenBank/DDBJ whole genome shotgun (WGS) entry which is preliminary data.</text>
</comment>
<name>A0AAD4R301_9BILA</name>
<dbReference type="Gene3D" id="3.40.630.30">
    <property type="match status" value="1"/>
</dbReference>
<dbReference type="Proteomes" id="UP001201812">
    <property type="component" value="Unassembled WGS sequence"/>
</dbReference>
<dbReference type="GO" id="GO:0016747">
    <property type="term" value="F:acyltransferase activity, transferring groups other than amino-acyl groups"/>
    <property type="evidence" value="ECO:0007669"/>
    <property type="project" value="InterPro"/>
</dbReference>
<feature type="region of interest" description="Disordered" evidence="1">
    <location>
        <begin position="73"/>
        <end position="92"/>
    </location>
</feature>
<dbReference type="SUPFAM" id="SSF55729">
    <property type="entry name" value="Acyl-CoA N-acyltransferases (Nat)"/>
    <property type="match status" value="1"/>
</dbReference>